<evidence type="ECO:0000313" key="3">
    <source>
        <dbReference type="Proteomes" id="UP000792457"/>
    </source>
</evidence>
<dbReference type="AlphaFoldDB" id="A0A8K0NTV2"/>
<accession>A0A8K0NTV2</accession>
<reference evidence="2" key="1">
    <citation type="submission" date="2013-04" db="EMBL/GenBank/DDBJ databases">
        <authorList>
            <person name="Qu J."/>
            <person name="Murali S.C."/>
            <person name="Bandaranaike D."/>
            <person name="Bellair M."/>
            <person name="Blankenburg K."/>
            <person name="Chao H."/>
            <person name="Dinh H."/>
            <person name="Doddapaneni H."/>
            <person name="Downs B."/>
            <person name="Dugan-Rocha S."/>
            <person name="Elkadiri S."/>
            <person name="Gnanaolivu R.D."/>
            <person name="Hernandez B."/>
            <person name="Javaid M."/>
            <person name="Jayaseelan J.C."/>
            <person name="Lee S."/>
            <person name="Li M."/>
            <person name="Ming W."/>
            <person name="Munidasa M."/>
            <person name="Muniz J."/>
            <person name="Nguyen L."/>
            <person name="Ongeri F."/>
            <person name="Osuji N."/>
            <person name="Pu L.-L."/>
            <person name="Puazo M."/>
            <person name="Qu C."/>
            <person name="Quiroz J."/>
            <person name="Raj R."/>
            <person name="Weissenberger G."/>
            <person name="Xin Y."/>
            <person name="Zou X."/>
            <person name="Han Y."/>
            <person name="Richards S."/>
            <person name="Worley K."/>
            <person name="Muzny D."/>
            <person name="Gibbs R."/>
        </authorList>
    </citation>
    <scope>NUCLEOTIDE SEQUENCE</scope>
    <source>
        <strain evidence="2">Sampled in the wild</strain>
    </source>
</reference>
<name>A0A8K0NTV2_LADFU</name>
<keyword evidence="3" id="KW-1185">Reference proteome</keyword>
<feature type="compositionally biased region" description="Basic and acidic residues" evidence="1">
    <location>
        <begin position="53"/>
        <end position="66"/>
    </location>
</feature>
<evidence type="ECO:0000313" key="2">
    <source>
        <dbReference type="EMBL" id="KAG8224450.1"/>
    </source>
</evidence>
<feature type="compositionally biased region" description="Low complexity" evidence="1">
    <location>
        <begin position="28"/>
        <end position="42"/>
    </location>
</feature>
<dbReference type="Proteomes" id="UP000792457">
    <property type="component" value="Unassembled WGS sequence"/>
</dbReference>
<gene>
    <name evidence="2" type="ORF">J437_LFUL003173</name>
</gene>
<proteinExistence type="predicted"/>
<sequence>MSMRRPQQNGHTSSLQRSRPHRAMVSPLSSSAALAARLAGSGSTVGESVMMEGRFKPRREEERAEVVDGPLPTAVTLSAERKGGSLARLTARKREVSDEEATELWDTPVFEHPSSTGNLQYYRVVTDMGVKSKRMWPEIFLDTRPLQLGDDQYLGD</sequence>
<comment type="caution">
    <text evidence="2">The sequence shown here is derived from an EMBL/GenBank/DDBJ whole genome shotgun (WGS) entry which is preliminary data.</text>
</comment>
<organism evidence="2 3">
    <name type="scientific">Ladona fulva</name>
    <name type="common">Scarce chaser dragonfly</name>
    <name type="synonym">Libellula fulva</name>
    <dbReference type="NCBI Taxonomy" id="123851"/>
    <lineage>
        <taxon>Eukaryota</taxon>
        <taxon>Metazoa</taxon>
        <taxon>Ecdysozoa</taxon>
        <taxon>Arthropoda</taxon>
        <taxon>Hexapoda</taxon>
        <taxon>Insecta</taxon>
        <taxon>Pterygota</taxon>
        <taxon>Palaeoptera</taxon>
        <taxon>Odonata</taxon>
        <taxon>Epiprocta</taxon>
        <taxon>Anisoptera</taxon>
        <taxon>Libelluloidea</taxon>
        <taxon>Libellulidae</taxon>
        <taxon>Ladona</taxon>
    </lineage>
</organism>
<feature type="compositionally biased region" description="Polar residues" evidence="1">
    <location>
        <begin position="1"/>
        <end position="17"/>
    </location>
</feature>
<evidence type="ECO:0000256" key="1">
    <source>
        <dbReference type="SAM" id="MobiDB-lite"/>
    </source>
</evidence>
<protein>
    <submittedName>
        <fullName evidence="2">Uncharacterized protein</fullName>
    </submittedName>
</protein>
<dbReference type="EMBL" id="KZ308197">
    <property type="protein sequence ID" value="KAG8224450.1"/>
    <property type="molecule type" value="Genomic_DNA"/>
</dbReference>
<reference evidence="2" key="2">
    <citation type="submission" date="2017-10" db="EMBL/GenBank/DDBJ databases">
        <title>Ladona fulva Genome sequencing and assembly.</title>
        <authorList>
            <person name="Murali S."/>
            <person name="Richards S."/>
            <person name="Bandaranaike D."/>
            <person name="Bellair M."/>
            <person name="Blankenburg K."/>
            <person name="Chao H."/>
            <person name="Dinh H."/>
            <person name="Doddapaneni H."/>
            <person name="Dugan-Rocha S."/>
            <person name="Elkadiri S."/>
            <person name="Gnanaolivu R."/>
            <person name="Hernandez B."/>
            <person name="Skinner E."/>
            <person name="Javaid M."/>
            <person name="Lee S."/>
            <person name="Li M."/>
            <person name="Ming W."/>
            <person name="Munidasa M."/>
            <person name="Muniz J."/>
            <person name="Nguyen L."/>
            <person name="Hughes D."/>
            <person name="Osuji N."/>
            <person name="Pu L.-L."/>
            <person name="Puazo M."/>
            <person name="Qu C."/>
            <person name="Quiroz J."/>
            <person name="Raj R."/>
            <person name="Weissenberger G."/>
            <person name="Xin Y."/>
            <person name="Zou X."/>
            <person name="Han Y."/>
            <person name="Worley K."/>
            <person name="Muzny D."/>
            <person name="Gibbs R."/>
        </authorList>
    </citation>
    <scope>NUCLEOTIDE SEQUENCE</scope>
    <source>
        <strain evidence="2">Sampled in the wild</strain>
    </source>
</reference>
<feature type="region of interest" description="Disordered" evidence="1">
    <location>
        <begin position="1"/>
        <end position="72"/>
    </location>
</feature>